<name>A0A5K1JUP7_9APHY</name>
<evidence type="ECO:0000313" key="1">
    <source>
        <dbReference type="EMBL" id="VWO95820.1"/>
    </source>
</evidence>
<sequence>MYGEETLRLPPEIIGEIINVIYESDDRKTLLSCALVCQEWLHESRKFLFRDINISSKETFRSFVRNVLRSERLHPWLTSAHDLWIEFFDGVGEEDPEAFVMEISECLPNLCVMQLTRFPQGQKQTVHLPLRADLFRALGQFTSLHELCLNNCTFASFTELKSLLIALPALSSLSMASVSCPDSGDDGRRQLSPTCRPALSYLSVAENSPGDILYNWLSSTPTMSVLRELSLDFHDIVAGLQMAAGPSSSLVALTIRNMWVCDTDMAGHISPHTVVLVLVGLGCLWRPQGDPELARLSQVFSGTEDIALLRLHTSFFCRPLSWGKMARVLEPFAAMRAVRVLRFCCFPEDYHEVGGAAFFADLEALDGVLQDGAFSALAAVEFTALSVQNSEDLPGQHARWSALLEEKLPCVCKRGVAVELYVYK</sequence>
<organism evidence="1">
    <name type="scientific">Ganoderma boninense</name>
    <dbReference type="NCBI Taxonomy" id="34458"/>
    <lineage>
        <taxon>Eukaryota</taxon>
        <taxon>Fungi</taxon>
        <taxon>Dikarya</taxon>
        <taxon>Basidiomycota</taxon>
        <taxon>Agaricomycotina</taxon>
        <taxon>Agaricomycetes</taxon>
        <taxon>Polyporales</taxon>
        <taxon>Polyporaceae</taxon>
        <taxon>Ganoderma</taxon>
    </lineage>
</organism>
<proteinExistence type="predicted"/>
<reference evidence="1" key="1">
    <citation type="submission" date="2019-10" db="EMBL/GenBank/DDBJ databases">
        <authorList>
            <person name="Nor Muhammad N."/>
        </authorList>
    </citation>
    <scope>NUCLEOTIDE SEQUENCE</scope>
</reference>
<accession>A0A5K1JUP7</accession>
<dbReference type="EMBL" id="LR725135">
    <property type="protein sequence ID" value="VWO95820.1"/>
    <property type="molecule type" value="Genomic_DNA"/>
</dbReference>
<protein>
    <submittedName>
        <fullName evidence="1">Rim9 protein</fullName>
    </submittedName>
</protein>
<gene>
    <name evidence="1" type="primary">D2EAY0</name>
</gene>
<dbReference type="SUPFAM" id="SSF52047">
    <property type="entry name" value="RNI-like"/>
    <property type="match status" value="1"/>
</dbReference>
<dbReference type="InterPro" id="IPR032675">
    <property type="entry name" value="LRR_dom_sf"/>
</dbReference>
<dbReference type="AlphaFoldDB" id="A0A5K1JUP7"/>
<dbReference type="Gene3D" id="3.80.10.10">
    <property type="entry name" value="Ribonuclease Inhibitor"/>
    <property type="match status" value="1"/>
</dbReference>